<evidence type="ECO:0000313" key="11">
    <source>
        <dbReference type="EMBL" id="KAJ8951000.1"/>
    </source>
</evidence>
<evidence type="ECO:0000256" key="4">
    <source>
        <dbReference type="ARBA" id="ARBA00022490"/>
    </source>
</evidence>
<comment type="similarity">
    <text evidence="3">Belongs to the maelstrom family.</text>
</comment>
<keyword evidence="12" id="KW-1185">Reference proteome</keyword>
<keyword evidence="4" id="KW-0963">Cytoplasm</keyword>
<keyword evidence="5" id="KW-0221">Differentiation</keyword>
<feature type="compositionally biased region" description="Basic residues" evidence="9">
    <location>
        <begin position="343"/>
        <end position="362"/>
    </location>
</feature>
<dbReference type="GO" id="GO:0060964">
    <property type="term" value="P:regulation of miRNA-mediated gene silencing"/>
    <property type="evidence" value="ECO:0007669"/>
    <property type="project" value="InterPro"/>
</dbReference>
<evidence type="ECO:0000256" key="1">
    <source>
        <dbReference type="ARBA" id="ARBA00004123"/>
    </source>
</evidence>
<feature type="compositionally biased region" description="Low complexity" evidence="9">
    <location>
        <begin position="267"/>
        <end position="280"/>
    </location>
</feature>
<proteinExistence type="inferred from homology"/>
<reference evidence="11" key="1">
    <citation type="journal article" date="2023" name="Insect Mol. Biol.">
        <title>Genome sequencing provides insights into the evolution of gene families encoding plant cell wall-degrading enzymes in longhorned beetles.</title>
        <authorList>
            <person name="Shin N.R."/>
            <person name="Okamura Y."/>
            <person name="Kirsch R."/>
            <person name="Pauchet Y."/>
        </authorList>
    </citation>
    <scope>NUCLEOTIDE SEQUENCE</scope>
    <source>
        <strain evidence="11">AMC_N1</strain>
    </source>
</reference>
<comment type="caution">
    <text evidence="11">The sequence shown here is derived from an EMBL/GenBank/DDBJ whole genome shotgun (WGS) entry which is preliminary data.</text>
</comment>
<dbReference type="InterPro" id="IPR039259">
    <property type="entry name" value="Protein_maelstrom"/>
</dbReference>
<gene>
    <name evidence="11" type="ORF">NQ318_006384</name>
</gene>
<feature type="compositionally biased region" description="Polar residues" evidence="9">
    <location>
        <begin position="254"/>
        <end position="266"/>
    </location>
</feature>
<dbReference type="GO" id="GO:0034587">
    <property type="term" value="P:piRNA processing"/>
    <property type="evidence" value="ECO:0007669"/>
    <property type="project" value="TreeGrafter"/>
</dbReference>
<dbReference type="GO" id="GO:0005634">
    <property type="term" value="C:nucleus"/>
    <property type="evidence" value="ECO:0007669"/>
    <property type="project" value="UniProtKB-SubCell"/>
</dbReference>
<feature type="compositionally biased region" description="Basic and acidic residues" evidence="9">
    <location>
        <begin position="330"/>
        <end position="342"/>
    </location>
</feature>
<comment type="subcellular location">
    <subcellularLocation>
        <location evidence="2">Cytoplasm</location>
    </subcellularLocation>
    <subcellularLocation>
        <location evidence="1">Nucleus</location>
    </subcellularLocation>
</comment>
<dbReference type="AlphaFoldDB" id="A0AAV8YJ70"/>
<evidence type="ECO:0000256" key="2">
    <source>
        <dbReference type="ARBA" id="ARBA00004496"/>
    </source>
</evidence>
<evidence type="ECO:0000259" key="10">
    <source>
        <dbReference type="Pfam" id="PF13017"/>
    </source>
</evidence>
<keyword evidence="7" id="KW-0943">RNA-mediated gene silencing</keyword>
<dbReference type="PANTHER" id="PTHR21358">
    <property type="entry name" value="PROTEIN MAELSTROM HOMOLOG"/>
    <property type="match status" value="1"/>
</dbReference>
<evidence type="ECO:0000256" key="6">
    <source>
        <dbReference type="ARBA" id="ARBA00023125"/>
    </source>
</evidence>
<dbReference type="EMBL" id="JAPWTK010000091">
    <property type="protein sequence ID" value="KAJ8951000.1"/>
    <property type="molecule type" value="Genomic_DNA"/>
</dbReference>
<evidence type="ECO:0000256" key="9">
    <source>
        <dbReference type="SAM" id="MobiDB-lite"/>
    </source>
</evidence>
<evidence type="ECO:0000256" key="5">
    <source>
        <dbReference type="ARBA" id="ARBA00022782"/>
    </source>
</evidence>
<dbReference type="GO" id="GO:0045892">
    <property type="term" value="P:negative regulation of DNA-templated transcription"/>
    <property type="evidence" value="ECO:0007669"/>
    <property type="project" value="TreeGrafter"/>
</dbReference>
<keyword evidence="8" id="KW-0539">Nucleus</keyword>
<accession>A0AAV8YJ70</accession>
<evidence type="ECO:0000313" key="12">
    <source>
        <dbReference type="Proteomes" id="UP001162162"/>
    </source>
</evidence>
<keyword evidence="6" id="KW-0238">DNA-binding</keyword>
<evidence type="ECO:0000256" key="7">
    <source>
        <dbReference type="ARBA" id="ARBA00023158"/>
    </source>
</evidence>
<dbReference type="Proteomes" id="UP001162162">
    <property type="component" value="Unassembled WGS sequence"/>
</dbReference>
<sequence length="362" mass="39700">MIKPGLLPLGFAGIANLQSKETHQIPPPLADDGTTNMADIYVEMKQFLQSKMEGSKRMPILYCNERDMKLVQDVLDVWGMDYGGGPSEFKVYNLQYMFRILRNTVASDNVWPSDTFSNREIEKDVNAYAKGITCEYHSITDVPVFCSRSIVVRLAYTICDNCCSDLNIQFIPGCHVPDTAISAIYSRASSVASTKSSRSRAGNSSVRDDDSDSVISFSSKSEWETQSVISETSSIAINDEEDFPTLGNGRKKQSSLNSWNRFTPNDSSSTFSQASARSLSGATGKSGLSRRPADMPSSVINSMEKISLISSESLNSTASSVVVGTSRSFDPVRDFPSLERGRGRGRPHMGSRGRGLRRPNDA</sequence>
<organism evidence="11 12">
    <name type="scientific">Aromia moschata</name>
    <dbReference type="NCBI Taxonomy" id="1265417"/>
    <lineage>
        <taxon>Eukaryota</taxon>
        <taxon>Metazoa</taxon>
        <taxon>Ecdysozoa</taxon>
        <taxon>Arthropoda</taxon>
        <taxon>Hexapoda</taxon>
        <taxon>Insecta</taxon>
        <taxon>Pterygota</taxon>
        <taxon>Neoptera</taxon>
        <taxon>Endopterygota</taxon>
        <taxon>Coleoptera</taxon>
        <taxon>Polyphaga</taxon>
        <taxon>Cucujiformia</taxon>
        <taxon>Chrysomeloidea</taxon>
        <taxon>Cerambycidae</taxon>
        <taxon>Cerambycinae</taxon>
        <taxon>Callichromatini</taxon>
        <taxon>Aromia</taxon>
    </lineage>
</organism>
<evidence type="ECO:0000256" key="8">
    <source>
        <dbReference type="ARBA" id="ARBA00023242"/>
    </source>
</evidence>
<protein>
    <recommendedName>
        <fullName evidence="10">Maelstrom domain-containing protein</fullName>
    </recommendedName>
</protein>
<dbReference type="InterPro" id="IPR024970">
    <property type="entry name" value="Maelstrom"/>
</dbReference>
<evidence type="ECO:0000256" key="3">
    <source>
        <dbReference type="ARBA" id="ARBA00007057"/>
    </source>
</evidence>
<feature type="region of interest" description="Disordered" evidence="9">
    <location>
        <begin position="321"/>
        <end position="362"/>
    </location>
</feature>
<feature type="region of interest" description="Disordered" evidence="9">
    <location>
        <begin position="240"/>
        <end position="296"/>
    </location>
</feature>
<dbReference type="GO" id="GO:0043186">
    <property type="term" value="C:P granule"/>
    <property type="evidence" value="ECO:0007669"/>
    <property type="project" value="TreeGrafter"/>
</dbReference>
<dbReference type="GO" id="GO:0007283">
    <property type="term" value="P:spermatogenesis"/>
    <property type="evidence" value="ECO:0007669"/>
    <property type="project" value="TreeGrafter"/>
</dbReference>
<dbReference type="GO" id="GO:0043565">
    <property type="term" value="F:sequence-specific DNA binding"/>
    <property type="evidence" value="ECO:0007669"/>
    <property type="project" value="TreeGrafter"/>
</dbReference>
<dbReference type="GO" id="GO:0007140">
    <property type="term" value="P:male meiotic nuclear division"/>
    <property type="evidence" value="ECO:0007669"/>
    <property type="project" value="TreeGrafter"/>
</dbReference>
<dbReference type="Pfam" id="PF13017">
    <property type="entry name" value="Maelstrom"/>
    <property type="match status" value="1"/>
</dbReference>
<name>A0AAV8YJ70_9CUCU</name>
<dbReference type="GO" id="GO:0030154">
    <property type="term" value="P:cell differentiation"/>
    <property type="evidence" value="ECO:0007669"/>
    <property type="project" value="UniProtKB-KW"/>
</dbReference>
<dbReference type="PANTHER" id="PTHR21358:SF4">
    <property type="entry name" value="PROTEIN MAELSTROM HOMOLOG"/>
    <property type="match status" value="1"/>
</dbReference>
<feature type="domain" description="Maelstrom" evidence="10">
    <location>
        <begin position="1"/>
        <end position="178"/>
    </location>
</feature>